<name>A0AAV5U2R8_9BILA</name>
<dbReference type="Proteomes" id="UP001432027">
    <property type="component" value="Unassembled WGS sequence"/>
</dbReference>
<feature type="compositionally biased region" description="Basic and acidic residues" evidence="1">
    <location>
        <begin position="591"/>
        <end position="603"/>
    </location>
</feature>
<feature type="region of interest" description="Disordered" evidence="1">
    <location>
        <begin position="296"/>
        <end position="380"/>
    </location>
</feature>
<feature type="region of interest" description="Disordered" evidence="1">
    <location>
        <begin position="536"/>
        <end position="571"/>
    </location>
</feature>
<feature type="compositionally biased region" description="Low complexity" evidence="1">
    <location>
        <begin position="552"/>
        <end position="563"/>
    </location>
</feature>
<feature type="region of interest" description="Disordered" evidence="1">
    <location>
        <begin position="499"/>
        <end position="519"/>
    </location>
</feature>
<feature type="compositionally biased region" description="Polar residues" evidence="1">
    <location>
        <begin position="419"/>
        <end position="429"/>
    </location>
</feature>
<proteinExistence type="predicted"/>
<feature type="compositionally biased region" description="Low complexity" evidence="1">
    <location>
        <begin position="448"/>
        <end position="463"/>
    </location>
</feature>
<accession>A0AAV5U2R8</accession>
<feature type="compositionally biased region" description="Basic and acidic residues" evidence="1">
    <location>
        <begin position="128"/>
        <end position="144"/>
    </location>
</feature>
<feature type="compositionally biased region" description="Polar residues" evidence="1">
    <location>
        <begin position="23"/>
        <end position="52"/>
    </location>
</feature>
<feature type="region of interest" description="Disordered" evidence="1">
    <location>
        <begin position="1"/>
        <end position="52"/>
    </location>
</feature>
<dbReference type="AlphaFoldDB" id="A0AAV5U2R8"/>
<evidence type="ECO:0000313" key="2">
    <source>
        <dbReference type="EMBL" id="GMT00797.1"/>
    </source>
</evidence>
<protein>
    <submittedName>
        <fullName evidence="2">Uncharacterized protein</fullName>
    </submittedName>
</protein>
<evidence type="ECO:0000313" key="3">
    <source>
        <dbReference type="Proteomes" id="UP001432027"/>
    </source>
</evidence>
<feature type="compositionally biased region" description="Low complexity" evidence="1">
    <location>
        <begin position="505"/>
        <end position="518"/>
    </location>
</feature>
<organism evidence="2 3">
    <name type="scientific">Pristionchus entomophagus</name>
    <dbReference type="NCBI Taxonomy" id="358040"/>
    <lineage>
        <taxon>Eukaryota</taxon>
        <taxon>Metazoa</taxon>
        <taxon>Ecdysozoa</taxon>
        <taxon>Nematoda</taxon>
        <taxon>Chromadorea</taxon>
        <taxon>Rhabditida</taxon>
        <taxon>Rhabditina</taxon>
        <taxon>Diplogasteromorpha</taxon>
        <taxon>Diplogasteroidea</taxon>
        <taxon>Neodiplogasteridae</taxon>
        <taxon>Pristionchus</taxon>
    </lineage>
</organism>
<feature type="compositionally biased region" description="Basic and acidic residues" evidence="1">
    <location>
        <begin position="101"/>
        <end position="110"/>
    </location>
</feature>
<feature type="compositionally biased region" description="Low complexity" evidence="1">
    <location>
        <begin position="366"/>
        <end position="380"/>
    </location>
</feature>
<feature type="compositionally biased region" description="Polar residues" evidence="1">
    <location>
        <begin position="71"/>
        <end position="100"/>
    </location>
</feature>
<feature type="region of interest" description="Disordered" evidence="1">
    <location>
        <begin position="71"/>
        <end position="149"/>
    </location>
</feature>
<feature type="region of interest" description="Disordered" evidence="1">
    <location>
        <begin position="583"/>
        <end position="618"/>
    </location>
</feature>
<reference evidence="2" key="1">
    <citation type="submission" date="2023-10" db="EMBL/GenBank/DDBJ databases">
        <title>Genome assembly of Pristionchus species.</title>
        <authorList>
            <person name="Yoshida K."/>
            <person name="Sommer R.J."/>
        </authorList>
    </citation>
    <scope>NUCLEOTIDE SEQUENCE</scope>
    <source>
        <strain evidence="2">RS0144</strain>
    </source>
</reference>
<gene>
    <name evidence="2" type="ORF">PENTCL1PPCAC_22971</name>
</gene>
<evidence type="ECO:0000256" key="1">
    <source>
        <dbReference type="SAM" id="MobiDB-lite"/>
    </source>
</evidence>
<feature type="compositionally biased region" description="Polar residues" evidence="1">
    <location>
        <begin position="536"/>
        <end position="551"/>
    </location>
</feature>
<feature type="compositionally biased region" description="Low complexity" evidence="1">
    <location>
        <begin position="173"/>
        <end position="190"/>
    </location>
</feature>
<feature type="non-terminal residue" evidence="2">
    <location>
        <position position="1"/>
    </location>
</feature>
<sequence length="951" mass="104145">QIDSSSEKKELYEEVEETLSTTQGNQPSIINRGSTSLPVTQSTTTQPLSIPYSTETRSTMKPVIPTRLQTDTTASTETTPQSLHYQTTFGSNTNHPSHSNHGIESEKRIDPTIMHPVTTTRRIQSTRRRGEKERSTDERVKDIEESGETTVIPSERDMSEEWILIGRSTTTEASITTESFPSTTESTITPSIPPSTSPSTITSSHPTRTHFIIPSMATEKPRFFKIHFPFKRHSPLPIDHLIHLMTTPSPSPSPTPSSPSTTERVIVHETTTQLPPSTTTTAQPVTDSITKAVKKMKKKTPKPASLGNFNGNPLMFGVPKKSSPSTTTEGTTTTRTTKAPTTTEPEIVTETPIPSTTSSIPPPSTSPSTLPPHSSSSLITHIPSTRIPFSQIWTEGITRERSTATTEKPVIEVEVNTISPRPSTSLPTTERTHHHSPRAITFARPTDRPSTQTPPSTSKWTSTTPFIDSFPTTPSVPLVVVPDATPFFLLSTQRTTHFPTTVHRSSPTTVSPTNPSTVLRTDPTIVFHASPTTVPWSIPSTSSEPITDPTITLTPVSTSEPTTTIPPPTLIPPNPEDFDFEASATTTEQASTKEIEAELPSREGEEETPFLPPHATVPKGRVSVDAANVVNEEPDKEGPLGVSIKRNKTKKTIKPYAASTTARTMTMKPEKRCCPCCAENLENSPSSTARPVRHSIAPTVVSTTFAPIAHTNPPQYVVNFYEQQQIPLSRPLPPSYIPQPPPPPVYLPPPRPSPPCPCAAQEAKPCCDLKPCCRDEYVPPPCPLPSPRPCCQPLQQLCCQPNLLEQIMAPARQLFGALGSLYAPPANNCGVCQGSAYRIARVKRTATGCSQCSGRRKRETTNEEHLRMKRTAGCASRAVRAKRTTNGKCADCSSINGIFHRQKRTAVNNRERGYEDETRETRETLLTCDSSCCDFTRCDQVRIFTSRKRVV</sequence>
<dbReference type="EMBL" id="BTSX01000005">
    <property type="protein sequence ID" value="GMT00797.1"/>
    <property type="molecule type" value="Genomic_DNA"/>
</dbReference>
<feature type="region of interest" description="Disordered" evidence="1">
    <location>
        <begin position="173"/>
        <end position="206"/>
    </location>
</feature>
<feature type="region of interest" description="Disordered" evidence="1">
    <location>
        <begin position="419"/>
        <end position="463"/>
    </location>
</feature>
<comment type="caution">
    <text evidence="2">The sequence shown here is derived from an EMBL/GenBank/DDBJ whole genome shotgun (WGS) entry which is preliminary data.</text>
</comment>
<keyword evidence="3" id="KW-1185">Reference proteome</keyword>
<feature type="compositionally biased region" description="Low complexity" evidence="1">
    <location>
        <begin position="197"/>
        <end position="206"/>
    </location>
</feature>
<feature type="compositionally biased region" description="Basic and acidic residues" evidence="1">
    <location>
        <begin position="1"/>
        <end position="12"/>
    </location>
</feature>
<feature type="compositionally biased region" description="Low complexity" evidence="1">
    <location>
        <begin position="320"/>
        <end position="359"/>
    </location>
</feature>